<evidence type="ECO:0000313" key="1">
    <source>
        <dbReference type="EMBL" id="KOB76372.1"/>
    </source>
</evidence>
<keyword evidence="2" id="KW-1185">Reference proteome</keyword>
<reference evidence="1 2" key="1">
    <citation type="journal article" date="2015" name="Genome Biol. Evol.">
        <title>The genome of winter moth (Operophtera brumata) provides a genomic perspective on sexual dimorphism and phenology.</title>
        <authorList>
            <person name="Derks M.F."/>
            <person name="Smit S."/>
            <person name="Salis L."/>
            <person name="Schijlen E."/>
            <person name="Bossers A."/>
            <person name="Mateman C."/>
            <person name="Pijl A.S."/>
            <person name="de Ridder D."/>
            <person name="Groenen M.A."/>
            <person name="Visser M.E."/>
            <person name="Megens H.J."/>
        </authorList>
    </citation>
    <scope>NUCLEOTIDE SEQUENCE [LARGE SCALE GENOMIC DNA]</scope>
    <source>
        <strain evidence="1">WM2013NL</strain>
        <tissue evidence="1">Head and thorax</tissue>
    </source>
</reference>
<name>A0A0L7LLP9_OPEBR</name>
<organism evidence="1 2">
    <name type="scientific">Operophtera brumata</name>
    <name type="common">Winter moth</name>
    <name type="synonym">Phalaena brumata</name>
    <dbReference type="NCBI Taxonomy" id="104452"/>
    <lineage>
        <taxon>Eukaryota</taxon>
        <taxon>Metazoa</taxon>
        <taxon>Ecdysozoa</taxon>
        <taxon>Arthropoda</taxon>
        <taxon>Hexapoda</taxon>
        <taxon>Insecta</taxon>
        <taxon>Pterygota</taxon>
        <taxon>Neoptera</taxon>
        <taxon>Endopterygota</taxon>
        <taxon>Lepidoptera</taxon>
        <taxon>Glossata</taxon>
        <taxon>Ditrysia</taxon>
        <taxon>Geometroidea</taxon>
        <taxon>Geometridae</taxon>
        <taxon>Larentiinae</taxon>
        <taxon>Operophtera</taxon>
    </lineage>
</organism>
<dbReference type="Proteomes" id="UP000037510">
    <property type="component" value="Unassembled WGS sequence"/>
</dbReference>
<sequence length="61" mass="7285">MRPVDHKVKLALDLPTTKRRRRPSSTWLTTVVKDLKEAQLDKDFAQDRAKWRKRTRKADPK</sequence>
<gene>
    <name evidence="1" type="ORF">OBRU01_06049</name>
</gene>
<dbReference type="AlphaFoldDB" id="A0A0L7LLP9"/>
<evidence type="ECO:0000313" key="2">
    <source>
        <dbReference type="Proteomes" id="UP000037510"/>
    </source>
</evidence>
<proteinExistence type="predicted"/>
<dbReference type="EMBL" id="JTDY01000640">
    <property type="protein sequence ID" value="KOB76372.1"/>
    <property type="molecule type" value="Genomic_DNA"/>
</dbReference>
<comment type="caution">
    <text evidence="1">The sequence shown here is derived from an EMBL/GenBank/DDBJ whole genome shotgun (WGS) entry which is preliminary data.</text>
</comment>
<protein>
    <submittedName>
        <fullName evidence="1">Uncharacterized protein</fullName>
    </submittedName>
</protein>
<accession>A0A0L7LLP9</accession>